<reference evidence="2" key="1">
    <citation type="journal article" date="2014" name="Int. J. Syst. Evol. Microbiol.">
        <title>Complete genome sequence of Corynebacterium casei LMG S-19264T (=DSM 44701T), isolated from a smear-ripened cheese.</title>
        <authorList>
            <consortium name="US DOE Joint Genome Institute (JGI-PGF)"/>
            <person name="Walter F."/>
            <person name="Albersmeier A."/>
            <person name="Kalinowski J."/>
            <person name="Ruckert C."/>
        </authorList>
    </citation>
    <scope>NUCLEOTIDE SEQUENCE</scope>
    <source>
        <strain evidence="2">CGMCC 1.12506</strain>
    </source>
</reference>
<feature type="transmembrane region" description="Helical" evidence="1">
    <location>
        <begin position="100"/>
        <end position="119"/>
    </location>
</feature>
<gene>
    <name evidence="2" type="ORF">GCM10011343_18850</name>
</gene>
<reference evidence="2" key="2">
    <citation type="submission" date="2020-09" db="EMBL/GenBank/DDBJ databases">
        <authorList>
            <person name="Sun Q."/>
            <person name="Zhou Y."/>
        </authorList>
    </citation>
    <scope>NUCLEOTIDE SEQUENCE</scope>
    <source>
        <strain evidence="2">CGMCC 1.12506</strain>
    </source>
</reference>
<organism evidence="2 3">
    <name type="scientific">Flavobacterium orientale</name>
    <dbReference type="NCBI Taxonomy" id="1756020"/>
    <lineage>
        <taxon>Bacteria</taxon>
        <taxon>Pseudomonadati</taxon>
        <taxon>Bacteroidota</taxon>
        <taxon>Flavobacteriia</taxon>
        <taxon>Flavobacteriales</taxon>
        <taxon>Flavobacteriaceae</taxon>
        <taxon>Flavobacterium</taxon>
    </lineage>
</organism>
<dbReference type="EMBL" id="BMFG01000006">
    <property type="protein sequence ID" value="GGD28916.1"/>
    <property type="molecule type" value="Genomic_DNA"/>
</dbReference>
<feature type="transmembrane region" description="Helical" evidence="1">
    <location>
        <begin position="152"/>
        <end position="172"/>
    </location>
</feature>
<protein>
    <submittedName>
        <fullName evidence="2">Membrane protein</fullName>
    </submittedName>
</protein>
<feature type="transmembrane region" description="Helical" evidence="1">
    <location>
        <begin position="29"/>
        <end position="48"/>
    </location>
</feature>
<evidence type="ECO:0000313" key="3">
    <source>
        <dbReference type="Proteomes" id="UP000625735"/>
    </source>
</evidence>
<keyword evidence="1" id="KW-0472">Membrane</keyword>
<dbReference type="AlphaFoldDB" id="A0A916Y2W9"/>
<accession>A0A916Y2W9</accession>
<proteinExistence type="predicted"/>
<feature type="transmembrane region" description="Helical" evidence="1">
    <location>
        <begin position="68"/>
        <end position="88"/>
    </location>
</feature>
<name>A0A916Y2W9_9FLAO</name>
<keyword evidence="1" id="KW-0812">Transmembrane</keyword>
<keyword evidence="3" id="KW-1185">Reference proteome</keyword>
<feature type="transmembrane region" description="Helical" evidence="1">
    <location>
        <begin position="6"/>
        <end position="22"/>
    </location>
</feature>
<dbReference type="Pfam" id="PF07099">
    <property type="entry name" value="DUF1361"/>
    <property type="match status" value="1"/>
</dbReference>
<comment type="caution">
    <text evidence="2">The sequence shown here is derived from an EMBL/GenBank/DDBJ whole genome shotgun (WGS) entry which is preliminary data.</text>
</comment>
<dbReference type="Proteomes" id="UP000625735">
    <property type="component" value="Unassembled WGS sequence"/>
</dbReference>
<sequence>MIWNLFLGGIPYFIAQFLKLSIKFQENKWLRISTLLVWLLFLPNSFYILTDFFHLNKFNSVPVWYDLLVVATFSITGFLFGLYSLFTIQKILTIHHSKNLSRIIVFLSVYLTAFGIYLGRYLRFNSWDVITNPIDLFTNLFSSLFSTEVQQFTIGFGTFLFVIYFVAATLTFKNQNT</sequence>
<evidence type="ECO:0000313" key="2">
    <source>
        <dbReference type="EMBL" id="GGD28916.1"/>
    </source>
</evidence>
<keyword evidence="1" id="KW-1133">Transmembrane helix</keyword>
<evidence type="ECO:0000256" key="1">
    <source>
        <dbReference type="SAM" id="Phobius"/>
    </source>
</evidence>
<dbReference type="InterPro" id="IPR009793">
    <property type="entry name" value="DUF1361"/>
</dbReference>